<dbReference type="Proteomes" id="UP000266340">
    <property type="component" value="Unassembled WGS sequence"/>
</dbReference>
<evidence type="ECO:0000313" key="4">
    <source>
        <dbReference type="Proteomes" id="UP000266340"/>
    </source>
</evidence>
<evidence type="ECO:0000313" key="3">
    <source>
        <dbReference type="EMBL" id="RIE05372.1"/>
    </source>
</evidence>
<organism evidence="3 4">
    <name type="scientific">Cohnella faecalis</name>
    <dbReference type="NCBI Taxonomy" id="2315694"/>
    <lineage>
        <taxon>Bacteria</taxon>
        <taxon>Bacillati</taxon>
        <taxon>Bacillota</taxon>
        <taxon>Bacilli</taxon>
        <taxon>Bacillales</taxon>
        <taxon>Paenibacillaceae</taxon>
        <taxon>Cohnella</taxon>
    </lineage>
</organism>
<accession>A0A398CS14</accession>
<comment type="caution">
    <text evidence="3">The sequence shown here is derived from an EMBL/GenBank/DDBJ whole genome shotgun (WGS) entry which is preliminary data.</text>
</comment>
<dbReference type="GO" id="GO:0051607">
    <property type="term" value="P:defense response to virus"/>
    <property type="evidence" value="ECO:0007669"/>
    <property type="project" value="UniProtKB-KW"/>
</dbReference>
<evidence type="ECO:0000259" key="2">
    <source>
        <dbReference type="Pfam" id="PF03787"/>
    </source>
</evidence>
<dbReference type="NCBIfam" id="TIGR01894">
    <property type="entry name" value="cas_TM1795_cmr1"/>
    <property type="match status" value="1"/>
</dbReference>
<dbReference type="Pfam" id="PF03787">
    <property type="entry name" value="RAMPs"/>
    <property type="match status" value="1"/>
</dbReference>
<keyword evidence="4" id="KW-1185">Reference proteome</keyword>
<dbReference type="InterPro" id="IPR005537">
    <property type="entry name" value="RAMP_III_fam"/>
</dbReference>
<reference evidence="3 4" key="1">
    <citation type="submission" date="2018-09" db="EMBL/GenBank/DDBJ databases">
        <title>Cohnella cavernae sp. nov., isolated from a karst cave.</title>
        <authorList>
            <person name="Zhu H."/>
        </authorList>
    </citation>
    <scope>NUCLEOTIDE SEQUENCE [LARGE SCALE GENOMIC DNA]</scope>
    <source>
        <strain evidence="3 4">K2E09-144</strain>
    </source>
</reference>
<proteinExistence type="predicted"/>
<protein>
    <submittedName>
        <fullName evidence="3">Type III-B CRISPR module RAMP protein Cmr1</fullName>
    </submittedName>
</protein>
<dbReference type="InterPro" id="IPR007522">
    <property type="entry name" value="CRISPR-assoc_prot_TM1795"/>
</dbReference>
<feature type="domain" description="CRISPR type III-associated protein" evidence="2">
    <location>
        <begin position="30"/>
        <end position="208"/>
    </location>
</feature>
<name>A0A398CS14_9BACL</name>
<gene>
    <name evidence="3" type="primary">cmr1</name>
    <name evidence="3" type="ORF">D3H35_00880</name>
</gene>
<evidence type="ECO:0000256" key="1">
    <source>
        <dbReference type="ARBA" id="ARBA00023118"/>
    </source>
</evidence>
<dbReference type="AlphaFoldDB" id="A0A398CS14"/>
<sequence length="467" mass="53785">MEVNVEAPDLQKVEQWIESAGKNLFEQYPITVVTSAIIGKDLQDHMNGGEPRISSIRGHLRFWWRATRGAKYKDAHDLKVWERQIFGDTSLPSPCKLKLTSVVKNGRKEYSSIPTYVSFPYRDQKKKNKDKNKEEMQFKVFEAAQKNRGLSFILQIDYLDSLEYLQGQEKPHRWLTAIEVKNEVEAALWAWINFGGIGARTRRGCGSLYSAFFSPQAATSEELEGWIKQCVAEYRLPVLNANEHREWPILALLTEQQNSIAVQEQPDAVMKAWEETVRVYSKFRQKRNWKKDINRKPQPGRSHWPEPDSLRRITGQSTQLHKSPVSLNPKDDIAFPRAQFGMPIIFRFKDNIDGKGDPPETELVPLNKKRLASPLILKSLAVSEDKAFGAMICLVQPPLERLQLSSSDASPEVKEKVENQTINKKQIYPEKIENSLYPLRNSVPNAVEGFLRSEVVRQWKKMQPSRR</sequence>
<dbReference type="EMBL" id="QXJM01000007">
    <property type="protein sequence ID" value="RIE05372.1"/>
    <property type="molecule type" value="Genomic_DNA"/>
</dbReference>
<keyword evidence="1" id="KW-0051">Antiviral defense</keyword>